<evidence type="ECO:0000313" key="5">
    <source>
        <dbReference type="Proteomes" id="UP000012174"/>
    </source>
</evidence>
<sequence length="441" mass="49585">MPARYHSRHAPAQRSSPPINKYSPEAFREYVQTPLQRDADDEALLQDLRQRRPEEWSQHDQTLFDEIMDRNEQREDLRRAPLRRDLESLFDHLGLPPLPPPLPKSSLWQSIRSPSNYWNAEVRPFLVACWKGELDEVRRWVPARKDDVLLQIGVDDGLACAAGGNQPDVARYLLDEGGATVRAAVIGAACRHRSLLLLKLCVQHGYHPDQQVPSNDGHFGVALTHCLEDDDITRFLLERGADPDVAPFHDNRKLGWGQRAAPPMDRTSGLALDRAVEKGSFNTVQMLLDHGAKTQYARPLQRVIERHAEQQQKQLESQWRPLMEILIRHNTDVNGKTYGAGTPLISAVAKKMWDIAEFLVESGADPRIKHPISGLDAFAMAAKGAGIPWETEGDIDHYLSRLCGGTSLPDPGDSATAPALEMVRRNPLVQIVEEVKARRNE</sequence>
<accession>M7TLT5</accession>
<dbReference type="PANTHER" id="PTHR24189">
    <property type="entry name" value="MYOTROPHIN"/>
    <property type="match status" value="1"/>
</dbReference>
<feature type="compositionally biased region" description="Basic residues" evidence="3">
    <location>
        <begin position="1"/>
        <end position="11"/>
    </location>
</feature>
<proteinExistence type="predicted"/>
<dbReference type="InterPro" id="IPR050745">
    <property type="entry name" value="Multifunctional_regulatory"/>
</dbReference>
<dbReference type="KEGG" id="ela:UCREL1_5321"/>
<dbReference type="SMART" id="SM00248">
    <property type="entry name" value="ANK"/>
    <property type="match status" value="4"/>
</dbReference>
<dbReference type="InterPro" id="IPR036770">
    <property type="entry name" value="Ankyrin_rpt-contain_sf"/>
</dbReference>
<evidence type="ECO:0000256" key="3">
    <source>
        <dbReference type="SAM" id="MobiDB-lite"/>
    </source>
</evidence>
<name>M7TLT5_EUTLA</name>
<keyword evidence="5" id="KW-1185">Reference proteome</keyword>
<dbReference type="AlphaFoldDB" id="M7TLT5"/>
<protein>
    <submittedName>
        <fullName evidence="4">Putative ankyrin repeat domain containing protein</fullName>
    </submittedName>
</protein>
<evidence type="ECO:0000313" key="4">
    <source>
        <dbReference type="EMBL" id="EMR67680.1"/>
    </source>
</evidence>
<reference evidence="5" key="1">
    <citation type="journal article" date="2013" name="Genome Announc.">
        <title>Draft genome sequence of the grapevine dieback fungus Eutypa lata UCR-EL1.</title>
        <authorList>
            <person name="Blanco-Ulate B."/>
            <person name="Rolshausen P.E."/>
            <person name="Cantu D."/>
        </authorList>
    </citation>
    <scope>NUCLEOTIDE SEQUENCE [LARGE SCALE GENOMIC DNA]</scope>
    <source>
        <strain evidence="5">UCR-EL1</strain>
    </source>
</reference>
<dbReference type="OrthoDB" id="194358at2759"/>
<feature type="region of interest" description="Disordered" evidence="3">
    <location>
        <begin position="1"/>
        <end position="26"/>
    </location>
</feature>
<organism evidence="4 5">
    <name type="scientific">Eutypa lata (strain UCR-EL1)</name>
    <name type="common">Grapevine dieback disease fungus</name>
    <name type="synonym">Eutypa armeniacae</name>
    <dbReference type="NCBI Taxonomy" id="1287681"/>
    <lineage>
        <taxon>Eukaryota</taxon>
        <taxon>Fungi</taxon>
        <taxon>Dikarya</taxon>
        <taxon>Ascomycota</taxon>
        <taxon>Pezizomycotina</taxon>
        <taxon>Sordariomycetes</taxon>
        <taxon>Xylariomycetidae</taxon>
        <taxon>Xylariales</taxon>
        <taxon>Diatrypaceae</taxon>
        <taxon>Eutypa</taxon>
    </lineage>
</organism>
<evidence type="ECO:0000256" key="2">
    <source>
        <dbReference type="ARBA" id="ARBA00023043"/>
    </source>
</evidence>
<dbReference type="EMBL" id="KB706384">
    <property type="protein sequence ID" value="EMR67680.1"/>
    <property type="molecule type" value="Genomic_DNA"/>
</dbReference>
<gene>
    <name evidence="4" type="ORF">UCREL1_5321</name>
</gene>
<dbReference type="eggNOG" id="ENOG502RA5W">
    <property type="taxonomic scope" value="Eukaryota"/>
</dbReference>
<evidence type="ECO:0000256" key="1">
    <source>
        <dbReference type="ARBA" id="ARBA00022737"/>
    </source>
</evidence>
<dbReference type="Gene3D" id="1.25.40.20">
    <property type="entry name" value="Ankyrin repeat-containing domain"/>
    <property type="match status" value="1"/>
</dbReference>
<keyword evidence="1" id="KW-0677">Repeat</keyword>
<keyword evidence="2" id="KW-0040">ANK repeat</keyword>
<dbReference type="InterPro" id="IPR002110">
    <property type="entry name" value="Ankyrin_rpt"/>
</dbReference>
<dbReference type="OMA" id="ACEEGSM"/>
<dbReference type="PANTHER" id="PTHR24189:SF50">
    <property type="entry name" value="ANKYRIN REPEAT AND SOCS BOX PROTEIN 2"/>
    <property type="match status" value="1"/>
</dbReference>
<dbReference type="HOGENOM" id="CLU_606963_0_0_1"/>
<dbReference type="SUPFAM" id="SSF48403">
    <property type="entry name" value="Ankyrin repeat"/>
    <property type="match status" value="1"/>
</dbReference>
<dbReference type="Proteomes" id="UP000012174">
    <property type="component" value="Unassembled WGS sequence"/>
</dbReference>